<protein>
    <submittedName>
        <fullName evidence="2">Uncharacterized protein</fullName>
    </submittedName>
</protein>
<keyword evidence="1" id="KW-0472">Membrane</keyword>
<dbReference type="Proteomes" id="UP001157126">
    <property type="component" value="Unassembled WGS sequence"/>
</dbReference>
<keyword evidence="1" id="KW-0812">Transmembrane</keyword>
<evidence type="ECO:0000313" key="2">
    <source>
        <dbReference type="EMBL" id="GMA42193.1"/>
    </source>
</evidence>
<name>A0ABQ6IXY5_9MICO</name>
<evidence type="ECO:0000256" key="1">
    <source>
        <dbReference type="SAM" id="Phobius"/>
    </source>
</evidence>
<keyword evidence="3" id="KW-1185">Reference proteome</keyword>
<sequence>MAGEKLTGAIPFGWGAATFNLVFAAMCVAVIHPFTLAWILTLPSTIT</sequence>
<comment type="caution">
    <text evidence="2">The sequence shown here is derived from an EMBL/GenBank/DDBJ whole genome shotgun (WGS) entry which is preliminary data.</text>
</comment>
<feature type="transmembrane region" description="Helical" evidence="1">
    <location>
        <begin position="12"/>
        <end position="40"/>
    </location>
</feature>
<dbReference type="EMBL" id="BSUO01000001">
    <property type="protein sequence ID" value="GMA42193.1"/>
    <property type="molecule type" value="Genomic_DNA"/>
</dbReference>
<accession>A0ABQ6IXY5</accession>
<organism evidence="2 3">
    <name type="scientific">Mobilicoccus caccae</name>
    <dbReference type="NCBI Taxonomy" id="1859295"/>
    <lineage>
        <taxon>Bacteria</taxon>
        <taxon>Bacillati</taxon>
        <taxon>Actinomycetota</taxon>
        <taxon>Actinomycetes</taxon>
        <taxon>Micrococcales</taxon>
        <taxon>Dermatophilaceae</taxon>
        <taxon>Mobilicoccus</taxon>
    </lineage>
</organism>
<proteinExistence type="predicted"/>
<evidence type="ECO:0000313" key="3">
    <source>
        <dbReference type="Proteomes" id="UP001157126"/>
    </source>
</evidence>
<dbReference type="RefSeq" id="WP_284305637.1">
    <property type="nucleotide sequence ID" value="NZ_BSUO01000001.1"/>
</dbReference>
<keyword evidence="1" id="KW-1133">Transmembrane helix</keyword>
<gene>
    <name evidence="2" type="ORF">GCM10025883_42380</name>
</gene>
<reference evidence="3" key="1">
    <citation type="journal article" date="2019" name="Int. J. Syst. Evol. Microbiol.">
        <title>The Global Catalogue of Microorganisms (GCM) 10K type strain sequencing project: providing services to taxonomists for standard genome sequencing and annotation.</title>
        <authorList>
            <consortium name="The Broad Institute Genomics Platform"/>
            <consortium name="The Broad Institute Genome Sequencing Center for Infectious Disease"/>
            <person name="Wu L."/>
            <person name="Ma J."/>
        </authorList>
    </citation>
    <scope>NUCLEOTIDE SEQUENCE [LARGE SCALE GENOMIC DNA]</scope>
    <source>
        <strain evidence="3">NBRC 113072</strain>
    </source>
</reference>